<organism evidence="16">
    <name type="scientific">marine metagenome</name>
    <dbReference type="NCBI Taxonomy" id="408172"/>
    <lineage>
        <taxon>unclassified sequences</taxon>
        <taxon>metagenomes</taxon>
        <taxon>ecological metagenomes</taxon>
    </lineage>
</organism>
<keyword evidence="10" id="KW-0249">Electron transport</keyword>
<keyword evidence="7" id="KW-0479">Metal-binding</keyword>
<comment type="similarity">
    <text evidence="12">Belongs to the SoxA family.</text>
</comment>
<evidence type="ECO:0000256" key="14">
    <source>
        <dbReference type="ARBA" id="ARBA00048423"/>
    </source>
</evidence>
<dbReference type="InterPro" id="IPR036909">
    <property type="entry name" value="Cyt_c-like_dom_sf"/>
</dbReference>
<evidence type="ECO:0000256" key="2">
    <source>
        <dbReference type="ARBA" id="ARBA00012408"/>
    </source>
</evidence>
<dbReference type="GO" id="GO:0042597">
    <property type="term" value="C:periplasmic space"/>
    <property type="evidence" value="ECO:0007669"/>
    <property type="project" value="UniProtKB-SubCell"/>
</dbReference>
<comment type="subcellular location">
    <subcellularLocation>
        <location evidence="1">Periplasm</location>
    </subcellularLocation>
</comment>
<name>A0A382PQ37_9ZZZZ</name>
<evidence type="ECO:0000256" key="9">
    <source>
        <dbReference type="ARBA" id="ARBA00022764"/>
    </source>
</evidence>
<evidence type="ECO:0000313" key="16">
    <source>
        <dbReference type="EMBL" id="SVC74900.1"/>
    </source>
</evidence>
<evidence type="ECO:0000256" key="7">
    <source>
        <dbReference type="ARBA" id="ARBA00022723"/>
    </source>
</evidence>
<proteinExistence type="inferred from homology"/>
<evidence type="ECO:0000256" key="13">
    <source>
        <dbReference type="ARBA" id="ARBA00048077"/>
    </source>
</evidence>
<dbReference type="AlphaFoldDB" id="A0A382PQ37"/>
<keyword evidence="11" id="KW-0408">Iron</keyword>
<dbReference type="GO" id="GO:0070069">
    <property type="term" value="C:cytochrome complex"/>
    <property type="evidence" value="ECO:0007669"/>
    <property type="project" value="InterPro"/>
</dbReference>
<evidence type="ECO:0000256" key="8">
    <source>
        <dbReference type="ARBA" id="ARBA00022729"/>
    </source>
</evidence>
<keyword evidence="8" id="KW-0732">Signal</keyword>
<keyword evidence="6" id="KW-0808">Transferase</keyword>
<comment type="catalytic activity">
    <reaction evidence="14">
        <text>S-sulfanyl-L-cysteinyl-[SoxY protein] + thiosulfate + 2 Fe(III)-[cytochrome c] = S-(2-sulfodisulfanyl)-L-cysteinyl-[SoxY protein] + 2 Fe(II)-[cytochrome c] + 2 H(+)</text>
        <dbReference type="Rhea" id="RHEA:51224"/>
        <dbReference type="Rhea" id="RHEA-COMP:10350"/>
        <dbReference type="Rhea" id="RHEA-COMP:14399"/>
        <dbReference type="Rhea" id="RHEA-COMP:14689"/>
        <dbReference type="Rhea" id="RHEA-COMP:14690"/>
        <dbReference type="ChEBI" id="CHEBI:15378"/>
        <dbReference type="ChEBI" id="CHEBI:29033"/>
        <dbReference type="ChEBI" id="CHEBI:29034"/>
        <dbReference type="ChEBI" id="CHEBI:33542"/>
        <dbReference type="ChEBI" id="CHEBI:61963"/>
        <dbReference type="ChEBI" id="CHEBI:140664"/>
        <dbReference type="EC" id="2.8.5.2"/>
    </reaction>
</comment>
<dbReference type="GO" id="GO:0009055">
    <property type="term" value="F:electron transfer activity"/>
    <property type="evidence" value="ECO:0007669"/>
    <property type="project" value="InterPro"/>
</dbReference>
<dbReference type="Gene3D" id="1.10.760.10">
    <property type="entry name" value="Cytochrome c-like domain"/>
    <property type="match status" value="2"/>
</dbReference>
<dbReference type="GO" id="GO:0019417">
    <property type="term" value="P:sulfur oxidation"/>
    <property type="evidence" value="ECO:0007669"/>
    <property type="project" value="InterPro"/>
</dbReference>
<evidence type="ECO:0000256" key="5">
    <source>
        <dbReference type="ARBA" id="ARBA00022617"/>
    </source>
</evidence>
<dbReference type="InterPro" id="IPR025710">
    <property type="entry name" value="SoxA"/>
</dbReference>
<comment type="catalytic activity">
    <reaction evidence="13">
        <text>L-cysteinyl-[SoxY protein] + thiosulfate + 2 Fe(III)-[cytochrome c] = S-sulfosulfanyl-L-cysteinyl-[SoxY protein] + 2 Fe(II)-[cytochrome c] + 2 H(+)</text>
        <dbReference type="Rhea" id="RHEA:56720"/>
        <dbReference type="Rhea" id="RHEA-COMP:10350"/>
        <dbReference type="Rhea" id="RHEA-COMP:14328"/>
        <dbReference type="Rhea" id="RHEA-COMP:14399"/>
        <dbReference type="Rhea" id="RHEA-COMP:14691"/>
        <dbReference type="ChEBI" id="CHEBI:15378"/>
        <dbReference type="ChEBI" id="CHEBI:29033"/>
        <dbReference type="ChEBI" id="CHEBI:29034"/>
        <dbReference type="ChEBI" id="CHEBI:29950"/>
        <dbReference type="ChEBI" id="CHEBI:33542"/>
        <dbReference type="ChEBI" id="CHEBI:139321"/>
        <dbReference type="EC" id="2.8.5.2"/>
    </reaction>
</comment>
<evidence type="ECO:0000256" key="12">
    <source>
        <dbReference type="ARBA" id="ARBA00025746"/>
    </source>
</evidence>
<sequence length="196" mass="22102">GQEKSCAHCHSNAESSMAGVGATYPKINSITNKLINLGQRIQMCRTRHMSAAKYSAPDHEQENADLLSLEAYIMMQSNGMPLNVNVSGTAAKFFELGRRLYHQRIGQSDLACYQCHDKRVGGLLRAERISQGHINGFPAYILRWDRMASAHRRFQFCNEQARAEPLALNHPDYNSLELYVAWRGNGLPIEIPSVRR</sequence>
<evidence type="ECO:0000256" key="10">
    <source>
        <dbReference type="ARBA" id="ARBA00022982"/>
    </source>
</evidence>
<dbReference type="EC" id="2.8.5.2" evidence="2"/>
<feature type="non-terminal residue" evidence="16">
    <location>
        <position position="1"/>
    </location>
</feature>
<dbReference type="GO" id="GO:0016740">
    <property type="term" value="F:transferase activity"/>
    <property type="evidence" value="ECO:0007669"/>
    <property type="project" value="UniProtKB-KW"/>
</dbReference>
<gene>
    <name evidence="16" type="ORF">METZ01_LOCUS327754</name>
</gene>
<keyword evidence="4" id="KW-0813">Transport</keyword>
<feature type="domain" description="Cytochrome c" evidence="15">
    <location>
        <begin position="2"/>
        <end position="82"/>
    </location>
</feature>
<dbReference type="NCBIfam" id="TIGR04484">
    <property type="entry name" value="thiosulf_SoxA"/>
    <property type="match status" value="1"/>
</dbReference>
<dbReference type="InterPro" id="IPR009056">
    <property type="entry name" value="Cyt_c-like_dom"/>
</dbReference>
<keyword evidence="9" id="KW-0574">Periplasm</keyword>
<dbReference type="GO" id="GO:0016669">
    <property type="term" value="F:oxidoreductase activity, acting on a sulfur group of donors, cytochrome as acceptor"/>
    <property type="evidence" value="ECO:0007669"/>
    <property type="project" value="InterPro"/>
</dbReference>
<dbReference type="GO" id="GO:0046872">
    <property type="term" value="F:metal ion binding"/>
    <property type="evidence" value="ECO:0007669"/>
    <property type="project" value="UniProtKB-KW"/>
</dbReference>
<accession>A0A382PQ37</accession>
<evidence type="ECO:0000256" key="4">
    <source>
        <dbReference type="ARBA" id="ARBA00022448"/>
    </source>
</evidence>
<evidence type="ECO:0000259" key="15">
    <source>
        <dbReference type="Pfam" id="PF21342"/>
    </source>
</evidence>
<dbReference type="EMBL" id="UINC01108646">
    <property type="protein sequence ID" value="SVC74900.1"/>
    <property type="molecule type" value="Genomic_DNA"/>
</dbReference>
<dbReference type="Pfam" id="PF21342">
    <property type="entry name" value="SoxA-TsdA_cyt-c"/>
    <property type="match status" value="1"/>
</dbReference>
<evidence type="ECO:0000256" key="3">
    <source>
        <dbReference type="ARBA" id="ARBA00019364"/>
    </source>
</evidence>
<reference evidence="16" key="1">
    <citation type="submission" date="2018-05" db="EMBL/GenBank/DDBJ databases">
        <authorList>
            <person name="Lanie J.A."/>
            <person name="Ng W.-L."/>
            <person name="Kazmierczak K.M."/>
            <person name="Andrzejewski T.M."/>
            <person name="Davidsen T.M."/>
            <person name="Wayne K.J."/>
            <person name="Tettelin H."/>
            <person name="Glass J.I."/>
            <person name="Rusch D."/>
            <person name="Podicherti R."/>
            <person name="Tsui H.-C.T."/>
            <person name="Winkler M.E."/>
        </authorList>
    </citation>
    <scope>NUCLEOTIDE SEQUENCE</scope>
</reference>
<dbReference type="SUPFAM" id="SSF46626">
    <property type="entry name" value="Cytochrome c"/>
    <property type="match status" value="2"/>
</dbReference>
<protein>
    <recommendedName>
        <fullName evidence="3">L-cysteine S-thiosulfotransferase subunit SoxA</fullName>
        <ecNumber evidence="2">2.8.5.2</ecNumber>
    </recommendedName>
</protein>
<dbReference type="GO" id="GO:0020037">
    <property type="term" value="F:heme binding"/>
    <property type="evidence" value="ECO:0007669"/>
    <property type="project" value="InterPro"/>
</dbReference>
<evidence type="ECO:0000256" key="1">
    <source>
        <dbReference type="ARBA" id="ARBA00004418"/>
    </source>
</evidence>
<keyword evidence="5" id="KW-0349">Heme</keyword>
<evidence type="ECO:0000256" key="11">
    <source>
        <dbReference type="ARBA" id="ARBA00023004"/>
    </source>
</evidence>
<evidence type="ECO:0000256" key="6">
    <source>
        <dbReference type="ARBA" id="ARBA00022679"/>
    </source>
</evidence>